<evidence type="ECO:0000256" key="1">
    <source>
        <dbReference type="ARBA" id="ARBA00004236"/>
    </source>
</evidence>
<dbReference type="GO" id="GO:0031460">
    <property type="term" value="P:glycine betaine transport"/>
    <property type="evidence" value="ECO:0007669"/>
    <property type="project" value="TreeGrafter"/>
</dbReference>
<dbReference type="SUPFAM" id="SSF53850">
    <property type="entry name" value="Periplasmic binding protein-like II"/>
    <property type="match status" value="2"/>
</dbReference>
<gene>
    <name evidence="6" type="ORF">SAMN04488506_1320</name>
</gene>
<proteinExistence type="predicted"/>
<accession>A0A1I5XB05</accession>
<reference evidence="6 7" key="1">
    <citation type="submission" date="2016-10" db="EMBL/GenBank/DDBJ databases">
        <authorList>
            <person name="de Groot N.N."/>
        </authorList>
    </citation>
    <scope>NUCLEOTIDE SEQUENCE [LARGE SCALE GENOMIC DNA]</scope>
    <source>
        <strain evidence="6 7">DSM 20581</strain>
    </source>
</reference>
<keyword evidence="7" id="KW-1185">Reference proteome</keyword>
<dbReference type="InterPro" id="IPR007210">
    <property type="entry name" value="ABC_Gly_betaine_transp_sub-bd"/>
</dbReference>
<keyword evidence="2" id="KW-0813">Transport</keyword>
<dbReference type="PROSITE" id="PS51257">
    <property type="entry name" value="PROKAR_LIPOPROTEIN"/>
    <property type="match status" value="1"/>
</dbReference>
<dbReference type="Gene3D" id="3.40.190.100">
    <property type="entry name" value="Glycine betaine-binding periplasmic protein, domain 2"/>
    <property type="match status" value="1"/>
</dbReference>
<sequence>MKVRNIGITMGLTTVLLAAGCGSKEEDAASANNSISEQVEHTIIGIEPGAGLTGLSEKTLEEYDNLEGWELEESSTAGMLTLLGQAIENEEPIIVTGWAPHYKFTQYDLKFIEDPKGTLGEVESIHTIARLGFEEEMPNAYKILDAFEWEVEDMEKITFDAQTSSIEEASADWIESNPEKINGWLEGTEKVDGKEIDLVSTPWDSERASSQVLATVLEQQGYDVTVSDVDPAILFEAVANGKADASISPWLPTTHNSFYEKYKEDLVDLGPNLTGTQNGFVVPEYMDIDSIEDLEPKE</sequence>
<keyword evidence="4" id="KW-0472">Membrane</keyword>
<evidence type="ECO:0000256" key="2">
    <source>
        <dbReference type="ARBA" id="ARBA00022448"/>
    </source>
</evidence>
<feature type="domain" description="ABC-type glycine betaine transport system substrate-binding" evidence="5">
    <location>
        <begin position="194"/>
        <end position="295"/>
    </location>
</feature>
<name>A0A1I5XB05_9LACT</name>
<dbReference type="RefSeq" id="WP_092480371.1">
    <property type="nucleotide sequence ID" value="NZ_FOXW01000004.1"/>
</dbReference>
<dbReference type="Proteomes" id="UP000199136">
    <property type="component" value="Unassembled WGS sequence"/>
</dbReference>
<dbReference type="PANTHER" id="PTHR47737">
    <property type="entry name" value="GLYCINE BETAINE/PROLINE BETAINE TRANSPORT SYSTEM PERMEASE PROTEIN PROW"/>
    <property type="match status" value="1"/>
</dbReference>
<dbReference type="GO" id="GO:0005275">
    <property type="term" value="F:amine transmembrane transporter activity"/>
    <property type="evidence" value="ECO:0007669"/>
    <property type="project" value="TreeGrafter"/>
</dbReference>
<dbReference type="Gene3D" id="3.10.105.10">
    <property type="entry name" value="Dipeptide-binding Protein, Domain 3"/>
    <property type="match status" value="1"/>
</dbReference>
<dbReference type="AlphaFoldDB" id="A0A1I5XB05"/>
<dbReference type="Pfam" id="PF04069">
    <property type="entry name" value="OpuAC"/>
    <property type="match status" value="2"/>
</dbReference>
<feature type="domain" description="ABC-type glycine betaine transport system substrate-binding" evidence="5">
    <location>
        <begin position="27"/>
        <end position="175"/>
    </location>
</feature>
<keyword evidence="3" id="KW-1003">Cell membrane</keyword>
<dbReference type="GO" id="GO:0043190">
    <property type="term" value="C:ATP-binding cassette (ABC) transporter complex"/>
    <property type="evidence" value="ECO:0007669"/>
    <property type="project" value="InterPro"/>
</dbReference>
<dbReference type="EMBL" id="FOXW01000004">
    <property type="protein sequence ID" value="SFQ29145.1"/>
    <property type="molecule type" value="Genomic_DNA"/>
</dbReference>
<evidence type="ECO:0000259" key="5">
    <source>
        <dbReference type="Pfam" id="PF04069"/>
    </source>
</evidence>
<evidence type="ECO:0000313" key="6">
    <source>
        <dbReference type="EMBL" id="SFQ29145.1"/>
    </source>
</evidence>
<protein>
    <submittedName>
        <fullName evidence="6">Glycine betaine/proline transport system substrate-binding protein</fullName>
    </submittedName>
</protein>
<dbReference type="OrthoDB" id="9787902at2"/>
<dbReference type="PANTHER" id="PTHR47737:SF1">
    <property type="entry name" value="GLYCINE BETAINE_PROLINE BETAINE TRANSPORT SYSTEM PERMEASE PROTEIN PROW"/>
    <property type="match status" value="1"/>
</dbReference>
<evidence type="ECO:0000313" key="7">
    <source>
        <dbReference type="Proteomes" id="UP000199136"/>
    </source>
</evidence>
<dbReference type="STRING" id="82801.SAMN04488506_1320"/>
<organism evidence="6 7">
    <name type="scientific">Desemzia incerta</name>
    <dbReference type="NCBI Taxonomy" id="82801"/>
    <lineage>
        <taxon>Bacteria</taxon>
        <taxon>Bacillati</taxon>
        <taxon>Bacillota</taxon>
        <taxon>Bacilli</taxon>
        <taxon>Lactobacillales</taxon>
        <taxon>Carnobacteriaceae</taxon>
        <taxon>Desemzia</taxon>
    </lineage>
</organism>
<comment type="subcellular location">
    <subcellularLocation>
        <location evidence="1">Cell membrane</location>
    </subcellularLocation>
</comment>
<dbReference type="GO" id="GO:0015226">
    <property type="term" value="F:carnitine transmembrane transporter activity"/>
    <property type="evidence" value="ECO:0007669"/>
    <property type="project" value="TreeGrafter"/>
</dbReference>
<evidence type="ECO:0000256" key="3">
    <source>
        <dbReference type="ARBA" id="ARBA00022475"/>
    </source>
</evidence>
<dbReference type="GO" id="GO:0015871">
    <property type="term" value="P:choline transport"/>
    <property type="evidence" value="ECO:0007669"/>
    <property type="project" value="TreeGrafter"/>
</dbReference>
<evidence type="ECO:0000256" key="4">
    <source>
        <dbReference type="ARBA" id="ARBA00023136"/>
    </source>
</evidence>